<dbReference type="Proteomes" id="UP001589776">
    <property type="component" value="Unassembled WGS sequence"/>
</dbReference>
<accession>A0ABV6DM30</accession>
<dbReference type="Gene3D" id="3.40.50.150">
    <property type="entry name" value="Vaccinia Virus protein VP39"/>
    <property type="match status" value="1"/>
</dbReference>
<gene>
    <name evidence="1" type="ORF">ACFFK0_14765</name>
</gene>
<proteinExistence type="predicted"/>
<dbReference type="EMBL" id="JBHLWN010000060">
    <property type="protein sequence ID" value="MFC0213704.1"/>
    <property type="molecule type" value="Genomic_DNA"/>
</dbReference>
<name>A0ABV6DM30_9BACL</name>
<dbReference type="SUPFAM" id="SSF53335">
    <property type="entry name" value="S-adenosyl-L-methionine-dependent methyltransferases"/>
    <property type="match status" value="1"/>
</dbReference>
<organism evidence="1 2">
    <name type="scientific">Paenibacillus chartarius</name>
    <dbReference type="NCBI Taxonomy" id="747481"/>
    <lineage>
        <taxon>Bacteria</taxon>
        <taxon>Bacillati</taxon>
        <taxon>Bacillota</taxon>
        <taxon>Bacilli</taxon>
        <taxon>Bacillales</taxon>
        <taxon>Paenibacillaceae</taxon>
        <taxon>Paenibacillus</taxon>
    </lineage>
</organism>
<reference evidence="1 2" key="1">
    <citation type="submission" date="2024-09" db="EMBL/GenBank/DDBJ databases">
        <authorList>
            <person name="Sun Q."/>
            <person name="Mori K."/>
        </authorList>
    </citation>
    <scope>NUCLEOTIDE SEQUENCE [LARGE SCALE GENOMIC DNA]</scope>
    <source>
        <strain evidence="1 2">CCM 7759</strain>
    </source>
</reference>
<dbReference type="InterPro" id="IPR029063">
    <property type="entry name" value="SAM-dependent_MTases_sf"/>
</dbReference>
<comment type="caution">
    <text evidence="1">The sequence shown here is derived from an EMBL/GenBank/DDBJ whole genome shotgun (WGS) entry which is preliminary data.</text>
</comment>
<evidence type="ECO:0000313" key="1">
    <source>
        <dbReference type="EMBL" id="MFC0213704.1"/>
    </source>
</evidence>
<keyword evidence="2" id="KW-1185">Reference proteome</keyword>
<dbReference type="RefSeq" id="WP_377471027.1">
    <property type="nucleotide sequence ID" value="NZ_JBHLWN010000060.1"/>
</dbReference>
<evidence type="ECO:0008006" key="3">
    <source>
        <dbReference type="Google" id="ProtNLM"/>
    </source>
</evidence>
<sequence>MKLDIGCGANKHAGFFGIDKLPHPGVDLVCDIDQGIPLPDSSASFIMACRSLPYVANLPFVLSELYRLCADRAVVCIYAPFARHFRHLTNPYFRQRFDEYTPRYTTPTFYQPPDSPACPPIRYDDAPEPPCDLRLLRMELFYDEPFSSEWFDNEEREMLKDLQFNVASDILYYFLAAKSPISNDELLHMSRLSYPEPFCLARKDKR</sequence>
<evidence type="ECO:0000313" key="2">
    <source>
        <dbReference type="Proteomes" id="UP001589776"/>
    </source>
</evidence>
<protein>
    <recommendedName>
        <fullName evidence="3">Methyltransferase type 11 domain-containing protein</fullName>
    </recommendedName>
</protein>